<dbReference type="KEGG" id="mon:G8E03_03320"/>
<evidence type="ECO:0000313" key="1">
    <source>
        <dbReference type="EMBL" id="QIK39879.1"/>
    </source>
</evidence>
<accession>A0A6G7VIK6</accession>
<evidence type="ECO:0000313" key="2">
    <source>
        <dbReference type="Proteomes" id="UP000500791"/>
    </source>
</evidence>
<organism evidence="1 2">
    <name type="scientific">Pontivivens nitratireducens</name>
    <dbReference type="NCBI Taxonomy" id="2758038"/>
    <lineage>
        <taxon>Bacteria</taxon>
        <taxon>Pseudomonadati</taxon>
        <taxon>Pseudomonadota</taxon>
        <taxon>Alphaproteobacteria</taxon>
        <taxon>Rhodobacterales</taxon>
        <taxon>Paracoccaceae</taxon>
        <taxon>Pontivivens</taxon>
    </lineage>
</organism>
<gene>
    <name evidence="1" type="ORF">G8E03_03320</name>
</gene>
<dbReference type="Proteomes" id="UP000500791">
    <property type="component" value="Chromosome"/>
</dbReference>
<sequence length="243" mass="26923">MTTITIGSGAFDFTGAAYGHNVPPAVSVLMKPRAVQDAAIRVPLRFGMGRWDCTRLANLPEAERMHAMQAFARTARTTHWLRHDVSVRGDAETTLSDAASTELWRRIEEYTGLSRAQIGDWAATAFGKPRHHADLVPWLGQLMPHYSFTLHMGLVPLMIALRPDDARFPEGVTLMLNVLVDGMYHVDVTDQCAAPPQPIRQALPLRGLAGTTDNAKRWSINVARLTAQNDPKLSRLLGVLRRL</sequence>
<dbReference type="EMBL" id="CP049811">
    <property type="protein sequence ID" value="QIK39879.1"/>
    <property type="molecule type" value="Genomic_DNA"/>
</dbReference>
<name>A0A6G7VIK6_9RHOB</name>
<dbReference type="RefSeq" id="WP_166188651.1">
    <property type="nucleotide sequence ID" value="NZ_CP049811.1"/>
</dbReference>
<keyword evidence="2" id="KW-1185">Reference proteome</keyword>
<proteinExistence type="predicted"/>
<reference evidence="1 2" key="1">
    <citation type="submission" date="2020-03" db="EMBL/GenBank/DDBJ databases">
        <title>Complete genome sequence of Monaibacterium sp. ALG8 with diverse plasmids.</title>
        <authorList>
            <person name="Sun C."/>
        </authorList>
    </citation>
    <scope>NUCLEOTIDE SEQUENCE [LARGE SCALE GENOMIC DNA]</scope>
    <source>
        <strain evidence="1 2">ALG8</strain>
    </source>
</reference>
<protein>
    <submittedName>
        <fullName evidence="1">Uncharacterized protein</fullName>
    </submittedName>
</protein>
<dbReference type="AlphaFoldDB" id="A0A6G7VIK6"/>